<dbReference type="KEGG" id="pxi:J5O05_00130"/>
<name>A0A975HKZ9_9GAMM</name>
<organism evidence="2 3">
    <name type="scientific">Pseudoalteromonas xiamenensis</name>
    <dbReference type="NCBI Taxonomy" id="882626"/>
    <lineage>
        <taxon>Bacteria</taxon>
        <taxon>Pseudomonadati</taxon>
        <taxon>Pseudomonadota</taxon>
        <taxon>Gammaproteobacteria</taxon>
        <taxon>Alteromonadales</taxon>
        <taxon>Pseudoalteromonadaceae</taxon>
        <taxon>Pseudoalteromonas</taxon>
    </lineage>
</organism>
<dbReference type="RefSeq" id="WP_208841708.1">
    <property type="nucleotide sequence ID" value="NZ_CP072132.1"/>
</dbReference>
<geneLocation type="plasmid" evidence="1 3">
    <name>unnamed2</name>
</geneLocation>
<dbReference type="Gene3D" id="1.10.3680.10">
    <property type="entry name" value="TerB-like"/>
    <property type="match status" value="1"/>
</dbReference>
<evidence type="ECO:0000313" key="2">
    <source>
        <dbReference type="EMBL" id="QTH71442.1"/>
    </source>
</evidence>
<evidence type="ECO:0000313" key="3">
    <source>
        <dbReference type="Proteomes" id="UP000664904"/>
    </source>
</evidence>
<reference evidence="2" key="1">
    <citation type="submission" date="2021-03" db="EMBL/GenBank/DDBJ databases">
        <title>Complete Genome of Pseudoalteromonas xiamenensis STKMTI.2, a new potential marine bacterium producing anti-Vibrio compounds.</title>
        <authorList>
            <person name="Handayani D.P."/>
            <person name="Isnansetyo A."/>
            <person name="Istiqomah I."/>
            <person name="Jumina J."/>
        </authorList>
    </citation>
    <scope>NUCLEOTIDE SEQUENCE</scope>
    <source>
        <strain evidence="2">STKMTI.2</strain>
        <plasmid evidence="1">unnamed2</plasmid>
    </source>
</reference>
<dbReference type="AlphaFoldDB" id="A0A975HKZ9"/>
<dbReference type="InterPro" id="IPR029024">
    <property type="entry name" value="TerB-like"/>
</dbReference>
<protein>
    <recommendedName>
        <fullName evidence="4">Co-chaperone DjlA N-terminal domain-containing protein</fullName>
    </recommendedName>
</protein>
<dbReference type="Proteomes" id="UP000664904">
    <property type="component" value="Plasmid unnamed2"/>
</dbReference>
<keyword evidence="3" id="KW-1185">Reference proteome</keyword>
<gene>
    <name evidence="1" type="ORF">J5O05_00130</name>
    <name evidence="2" type="ORF">J5O05_17035</name>
</gene>
<proteinExistence type="predicted"/>
<dbReference type="KEGG" id="pxi:J5O05_17035"/>
<accession>A0A975HKZ9</accession>
<evidence type="ECO:0008006" key="4">
    <source>
        <dbReference type="Google" id="ProtNLM"/>
    </source>
</evidence>
<dbReference type="Proteomes" id="UP000664904">
    <property type="component" value="Chromosome"/>
</dbReference>
<dbReference type="EMBL" id="CP072132">
    <property type="protein sequence ID" value="QTH70112.1"/>
    <property type="molecule type" value="Genomic_DNA"/>
</dbReference>
<sequence>MKFEQLLTHFDMGISIEQLQKESLLDIAILFMGLDGAIDDKEKLVVKSFARNLDWHSVIPLDDYITDMQGKCILAIQSNEVESFIQHRLKHIVDAPMRDLALKLATEVSKADGTVDDKERRALSLLEAEII</sequence>
<keyword evidence="1" id="KW-0614">Plasmid</keyword>
<evidence type="ECO:0000313" key="1">
    <source>
        <dbReference type="EMBL" id="QTH70112.1"/>
    </source>
</evidence>
<dbReference type="SUPFAM" id="SSF158682">
    <property type="entry name" value="TerB-like"/>
    <property type="match status" value="1"/>
</dbReference>
<dbReference type="EMBL" id="CP072133">
    <property type="protein sequence ID" value="QTH71442.1"/>
    <property type="molecule type" value="Genomic_DNA"/>
</dbReference>